<accession>A0AAV5A8T6</accession>
<dbReference type="Proteomes" id="UP001050691">
    <property type="component" value="Unassembled WGS sequence"/>
</dbReference>
<evidence type="ECO:0000313" key="1">
    <source>
        <dbReference type="EMBL" id="GJJ09942.1"/>
    </source>
</evidence>
<dbReference type="AlphaFoldDB" id="A0AAV5A8T6"/>
<reference evidence="1" key="1">
    <citation type="submission" date="2021-10" db="EMBL/GenBank/DDBJ databases">
        <title>De novo Genome Assembly of Clathrus columnatus (Basidiomycota, Fungi) Using Illumina and Nanopore Sequence Data.</title>
        <authorList>
            <person name="Ogiso-Tanaka E."/>
            <person name="Itagaki H."/>
            <person name="Hosoya T."/>
            <person name="Hosaka K."/>
        </authorList>
    </citation>
    <scope>NUCLEOTIDE SEQUENCE</scope>
    <source>
        <strain evidence="1">MO-923</strain>
    </source>
</reference>
<organism evidence="1 2">
    <name type="scientific">Clathrus columnatus</name>
    <dbReference type="NCBI Taxonomy" id="1419009"/>
    <lineage>
        <taxon>Eukaryota</taxon>
        <taxon>Fungi</taxon>
        <taxon>Dikarya</taxon>
        <taxon>Basidiomycota</taxon>
        <taxon>Agaricomycotina</taxon>
        <taxon>Agaricomycetes</taxon>
        <taxon>Phallomycetidae</taxon>
        <taxon>Phallales</taxon>
        <taxon>Clathraceae</taxon>
        <taxon>Clathrus</taxon>
    </lineage>
</organism>
<name>A0AAV5A8T6_9AGAM</name>
<gene>
    <name evidence="1" type="ORF">Clacol_004166</name>
</gene>
<evidence type="ECO:0000313" key="2">
    <source>
        <dbReference type="Proteomes" id="UP001050691"/>
    </source>
</evidence>
<sequence>MSSPFPPGAYKIVNYENGNINAVNTPSGYSPVVADSESAIFTVSTPEPKSTDHLGFHVHHLVNIRKEGRPANLSVPIIVGTTLPPGESGRVVLFDTAVPSTWCIHSSNDGETNKYLIYSSRYGTTEHGPCHWHLESSKKGTNVIVNADQAHPINVALRGHISAGSQGEVSLNNLTQKLKGLEKHHSDCFWHFYKQN</sequence>
<proteinExistence type="predicted"/>
<protein>
    <submittedName>
        <fullName evidence="1">Uncharacterized protein</fullName>
    </submittedName>
</protein>
<dbReference type="EMBL" id="BPWL01000004">
    <property type="protein sequence ID" value="GJJ09942.1"/>
    <property type="molecule type" value="Genomic_DNA"/>
</dbReference>
<comment type="caution">
    <text evidence="1">The sequence shown here is derived from an EMBL/GenBank/DDBJ whole genome shotgun (WGS) entry which is preliminary data.</text>
</comment>
<keyword evidence="2" id="KW-1185">Reference proteome</keyword>